<accession>B1KP39</accession>
<evidence type="ECO:0000313" key="2">
    <source>
        <dbReference type="EMBL" id="ACA89070.1"/>
    </source>
</evidence>
<dbReference type="RefSeq" id="WP_012327387.1">
    <property type="nucleotide sequence ID" value="NC_010506.1"/>
</dbReference>
<protein>
    <submittedName>
        <fullName evidence="2">Uncharacterized protein</fullName>
    </submittedName>
</protein>
<keyword evidence="1" id="KW-0812">Transmembrane</keyword>
<name>B1KP39_SHEWM</name>
<gene>
    <name evidence="2" type="ordered locus">Swoo_4821</name>
</gene>
<dbReference type="eggNOG" id="ENOG5032CG9">
    <property type="taxonomic scope" value="Bacteria"/>
</dbReference>
<reference evidence="2 3" key="1">
    <citation type="submission" date="2008-02" db="EMBL/GenBank/DDBJ databases">
        <title>Complete sequence of Shewanella woodyi ATCC 51908.</title>
        <authorList>
            <consortium name="US DOE Joint Genome Institute"/>
            <person name="Copeland A."/>
            <person name="Lucas S."/>
            <person name="Lapidus A."/>
            <person name="Glavina del Rio T."/>
            <person name="Dalin E."/>
            <person name="Tice H."/>
            <person name="Bruce D."/>
            <person name="Goodwin L."/>
            <person name="Pitluck S."/>
            <person name="Sims D."/>
            <person name="Brettin T."/>
            <person name="Detter J.C."/>
            <person name="Han C."/>
            <person name="Kuske C.R."/>
            <person name="Schmutz J."/>
            <person name="Larimer F."/>
            <person name="Land M."/>
            <person name="Hauser L."/>
            <person name="Kyrpides N."/>
            <person name="Lykidis A."/>
            <person name="Zhao J.-S."/>
            <person name="Richardson P."/>
        </authorList>
    </citation>
    <scope>NUCLEOTIDE SEQUENCE [LARGE SCALE GENOMIC DNA]</scope>
    <source>
        <strain evidence="3">ATCC 51908 / MS32</strain>
    </source>
</reference>
<evidence type="ECO:0000313" key="3">
    <source>
        <dbReference type="Proteomes" id="UP000002168"/>
    </source>
</evidence>
<sequence length="114" mass="13441">MVFERVQKQSHKVADSELTVSYDRFTTRFTIKAAEEVLHSSLLMFIPIRNKELSINNQLFTLKIRWLILWQSKLENSQGVVIKELLYLRRRKSINLFIYLILITSIKAGIILFA</sequence>
<dbReference type="EMBL" id="CP000961">
    <property type="protein sequence ID" value="ACA89070.1"/>
    <property type="molecule type" value="Genomic_DNA"/>
</dbReference>
<keyword evidence="1" id="KW-0472">Membrane</keyword>
<keyword evidence="3" id="KW-1185">Reference proteome</keyword>
<evidence type="ECO:0000256" key="1">
    <source>
        <dbReference type="SAM" id="Phobius"/>
    </source>
</evidence>
<feature type="transmembrane region" description="Helical" evidence="1">
    <location>
        <begin position="96"/>
        <end position="113"/>
    </location>
</feature>
<keyword evidence="1" id="KW-1133">Transmembrane helix</keyword>
<organism evidence="2 3">
    <name type="scientific">Shewanella woodyi (strain ATCC 51908 / MS32)</name>
    <dbReference type="NCBI Taxonomy" id="392500"/>
    <lineage>
        <taxon>Bacteria</taxon>
        <taxon>Pseudomonadati</taxon>
        <taxon>Pseudomonadota</taxon>
        <taxon>Gammaproteobacteria</taxon>
        <taxon>Alteromonadales</taxon>
        <taxon>Shewanellaceae</taxon>
        <taxon>Shewanella</taxon>
    </lineage>
</organism>
<dbReference type="KEGG" id="swd:Swoo_4821"/>
<dbReference type="HOGENOM" id="CLU_166182_0_0_6"/>
<proteinExistence type="predicted"/>
<dbReference type="AlphaFoldDB" id="B1KP39"/>
<dbReference type="Proteomes" id="UP000002168">
    <property type="component" value="Chromosome"/>
</dbReference>